<reference evidence="2 3" key="1">
    <citation type="journal article" date="2024" name="G3 (Bethesda)">
        <title>Genome assembly of Hibiscus sabdariffa L. provides insights into metabolisms of medicinal natural products.</title>
        <authorList>
            <person name="Kim T."/>
        </authorList>
    </citation>
    <scope>NUCLEOTIDE SEQUENCE [LARGE SCALE GENOMIC DNA]</scope>
    <source>
        <strain evidence="2">TK-2024</strain>
        <tissue evidence="2">Old leaves</tissue>
    </source>
</reference>
<comment type="similarity">
    <text evidence="1">Belongs to the plant dirigent protein family.</text>
</comment>
<comment type="function">
    <text evidence="1">Dirigent proteins impart stereoselectivity on the phenoxy radical-coupling reaction, yielding optically active lignans from two molecules of coniferyl alcohol in the biosynthesis of lignans, flavonolignans, and alkaloids and thus plays a central role in plant secondary metabolism.</text>
</comment>
<dbReference type="InterPro" id="IPR004265">
    <property type="entry name" value="Dirigent"/>
</dbReference>
<proteinExistence type="inferred from homology"/>
<feature type="signal peptide" evidence="1">
    <location>
        <begin position="1"/>
        <end position="23"/>
    </location>
</feature>
<evidence type="ECO:0000256" key="1">
    <source>
        <dbReference type="RuleBase" id="RU363099"/>
    </source>
</evidence>
<accession>A0ABR2PFS5</accession>
<comment type="subcellular location">
    <subcellularLocation>
        <location evidence="1">Secreted</location>
        <location evidence="1">Extracellular space</location>
        <location evidence="1">Apoplast</location>
    </subcellularLocation>
</comment>
<dbReference type="Pfam" id="PF03018">
    <property type="entry name" value="Dirigent"/>
    <property type="match status" value="1"/>
</dbReference>
<name>A0ABR2PFS5_9ROSI</name>
<dbReference type="PANTHER" id="PTHR21495">
    <property type="entry name" value="NUCLEOPORIN-RELATED"/>
    <property type="match status" value="1"/>
</dbReference>
<keyword evidence="3" id="KW-1185">Reference proteome</keyword>
<comment type="subunit">
    <text evidence="1">Homodimer.</text>
</comment>
<sequence length="90" mass="9809">MEKQILVVASAMMFCLAIAPAYGQNYSETVTPPPRQESMTRLHFFLHDILSGQNPSAVLIARPNNTGSTIPFGFLFAIDDPLTIGLEPTS</sequence>
<keyword evidence="1" id="KW-0052">Apoplast</keyword>
<dbReference type="EMBL" id="JBBPBN010000060">
    <property type="protein sequence ID" value="KAK8987290.1"/>
    <property type="molecule type" value="Genomic_DNA"/>
</dbReference>
<keyword evidence="1" id="KW-0964">Secreted</keyword>
<gene>
    <name evidence="2" type="ORF">V6N11_027046</name>
</gene>
<evidence type="ECO:0000313" key="2">
    <source>
        <dbReference type="EMBL" id="KAK8987290.1"/>
    </source>
</evidence>
<feature type="chain" id="PRO_5044952190" description="Dirigent protein" evidence="1">
    <location>
        <begin position="24"/>
        <end position="90"/>
    </location>
</feature>
<keyword evidence="1" id="KW-0732">Signal</keyword>
<protein>
    <recommendedName>
        <fullName evidence="1">Dirigent protein</fullName>
    </recommendedName>
</protein>
<organism evidence="2 3">
    <name type="scientific">Hibiscus sabdariffa</name>
    <name type="common">roselle</name>
    <dbReference type="NCBI Taxonomy" id="183260"/>
    <lineage>
        <taxon>Eukaryota</taxon>
        <taxon>Viridiplantae</taxon>
        <taxon>Streptophyta</taxon>
        <taxon>Embryophyta</taxon>
        <taxon>Tracheophyta</taxon>
        <taxon>Spermatophyta</taxon>
        <taxon>Magnoliopsida</taxon>
        <taxon>eudicotyledons</taxon>
        <taxon>Gunneridae</taxon>
        <taxon>Pentapetalae</taxon>
        <taxon>rosids</taxon>
        <taxon>malvids</taxon>
        <taxon>Malvales</taxon>
        <taxon>Malvaceae</taxon>
        <taxon>Malvoideae</taxon>
        <taxon>Hibiscus</taxon>
    </lineage>
</organism>
<evidence type="ECO:0000313" key="3">
    <source>
        <dbReference type="Proteomes" id="UP001396334"/>
    </source>
</evidence>
<dbReference type="Proteomes" id="UP001396334">
    <property type="component" value="Unassembled WGS sequence"/>
</dbReference>
<comment type="caution">
    <text evidence="2">The sequence shown here is derived from an EMBL/GenBank/DDBJ whole genome shotgun (WGS) entry which is preliminary data.</text>
</comment>